<keyword evidence="2" id="KW-1185">Reference proteome</keyword>
<accession>A0A919BBC9</accession>
<reference evidence="1" key="1">
    <citation type="journal article" date="2014" name="Int. J. Syst. Evol. Microbiol.">
        <title>Complete genome sequence of Corynebacterium casei LMG S-19264T (=DSM 44701T), isolated from a smear-ripened cheese.</title>
        <authorList>
            <consortium name="US DOE Joint Genome Institute (JGI-PGF)"/>
            <person name="Walter F."/>
            <person name="Albersmeier A."/>
            <person name="Kalinowski J."/>
            <person name="Ruckert C."/>
        </authorList>
    </citation>
    <scope>NUCLEOTIDE SEQUENCE</scope>
    <source>
        <strain evidence="1">JCM 4122</strain>
    </source>
</reference>
<dbReference type="EMBL" id="BNBE01000001">
    <property type="protein sequence ID" value="GHF76927.1"/>
    <property type="molecule type" value="Genomic_DNA"/>
</dbReference>
<organism evidence="1 2">
    <name type="scientific">Streptomyces filamentosus</name>
    <name type="common">Streptomyces roseosporus</name>
    <dbReference type="NCBI Taxonomy" id="67294"/>
    <lineage>
        <taxon>Bacteria</taxon>
        <taxon>Bacillati</taxon>
        <taxon>Actinomycetota</taxon>
        <taxon>Actinomycetes</taxon>
        <taxon>Kitasatosporales</taxon>
        <taxon>Streptomycetaceae</taxon>
        <taxon>Streptomyces</taxon>
    </lineage>
</organism>
<reference evidence="1" key="2">
    <citation type="submission" date="2020-09" db="EMBL/GenBank/DDBJ databases">
        <authorList>
            <person name="Sun Q."/>
            <person name="Ohkuma M."/>
        </authorList>
    </citation>
    <scope>NUCLEOTIDE SEQUENCE</scope>
    <source>
        <strain evidence="1">JCM 4122</strain>
    </source>
</reference>
<dbReference type="Proteomes" id="UP000632849">
    <property type="component" value="Unassembled WGS sequence"/>
</dbReference>
<evidence type="ECO:0000313" key="1">
    <source>
        <dbReference type="EMBL" id="GHF76927.1"/>
    </source>
</evidence>
<name>A0A919BBC9_STRFL</name>
<dbReference type="AlphaFoldDB" id="A0A919BBC9"/>
<evidence type="ECO:0000313" key="2">
    <source>
        <dbReference type="Proteomes" id="UP000632849"/>
    </source>
</evidence>
<comment type="caution">
    <text evidence="1">The sequence shown here is derived from an EMBL/GenBank/DDBJ whole genome shotgun (WGS) entry which is preliminary data.</text>
</comment>
<protein>
    <submittedName>
        <fullName evidence="1">Uncharacterized protein</fullName>
    </submittedName>
</protein>
<gene>
    <name evidence="1" type="ORF">GCM10017667_00180</name>
</gene>
<proteinExistence type="predicted"/>
<sequence>MTNVGGRAASVKQLLEVARIGPYSRVMTDAVDTAERALIAALKEISDAVERYEAVKELEGRLDLSLKEIKADVAKELYVDRSWNQVGKLLGVTGSRAEQISRAAR</sequence>